<dbReference type="Proteomes" id="UP000476310">
    <property type="component" value="Unassembled WGS sequence"/>
</dbReference>
<dbReference type="InterPro" id="IPR046266">
    <property type="entry name" value="DUF6299"/>
</dbReference>
<evidence type="ECO:0000313" key="3">
    <source>
        <dbReference type="EMBL" id="NEW72504.1"/>
    </source>
</evidence>
<protein>
    <recommendedName>
        <fullName evidence="2">DUF6299 domain-containing protein</fullName>
    </recommendedName>
</protein>
<evidence type="ECO:0000313" key="4">
    <source>
        <dbReference type="Proteomes" id="UP000476310"/>
    </source>
</evidence>
<dbReference type="AlphaFoldDB" id="A0A6G4AI74"/>
<name>A0A6G4AI74_9ACTN</name>
<evidence type="ECO:0000259" key="2">
    <source>
        <dbReference type="Pfam" id="PF19816"/>
    </source>
</evidence>
<comment type="caution">
    <text evidence="3">The sequence shown here is derived from an EMBL/GenBank/DDBJ whole genome shotgun (WGS) entry which is preliminary data.</text>
</comment>
<feature type="signal peptide" evidence="1">
    <location>
        <begin position="1"/>
        <end position="23"/>
    </location>
</feature>
<keyword evidence="1" id="KW-0732">Signal</keyword>
<dbReference type="EMBL" id="JAAIKT010000022">
    <property type="protein sequence ID" value="NEW72504.1"/>
    <property type="molecule type" value="Genomic_DNA"/>
</dbReference>
<dbReference type="PROSITE" id="PS51318">
    <property type="entry name" value="TAT"/>
    <property type="match status" value="1"/>
</dbReference>
<sequence>MRNRRRALGALTVLLLAAPAAHAAPSAPAGHDWPDRPRLPLPWTDDLTIDRTGDVTPDGSVTLYGSYRCVREGAEYTRASVLVTLTQGRERHGLGGYDAVCDGLRHRWLIDAVDVGRYEPGPADAEVTLLRFDAGDSFVPLPRNVAGIERGVRLVGGDH</sequence>
<dbReference type="Pfam" id="PF19816">
    <property type="entry name" value="DUF6299"/>
    <property type="match status" value="1"/>
</dbReference>
<reference evidence="3" key="1">
    <citation type="submission" date="2020-02" db="EMBL/GenBank/DDBJ databases">
        <title>A new Streptomyces sp. for controlling soil-borne diseases.</title>
        <authorList>
            <person name="Li X."/>
            <person name="Tian Y."/>
            <person name="Gao K."/>
        </authorList>
    </citation>
    <scope>NUCLEOTIDE SEQUENCE [LARGE SCALE GENOMIC DNA]</scope>
    <source>
        <strain evidence="3">0250</strain>
    </source>
</reference>
<dbReference type="InterPro" id="IPR006311">
    <property type="entry name" value="TAT_signal"/>
</dbReference>
<feature type="chain" id="PRO_5026158846" description="DUF6299 domain-containing protein" evidence="1">
    <location>
        <begin position="24"/>
        <end position="159"/>
    </location>
</feature>
<keyword evidence="4" id="KW-1185">Reference proteome</keyword>
<proteinExistence type="predicted"/>
<evidence type="ECO:0000256" key="1">
    <source>
        <dbReference type="SAM" id="SignalP"/>
    </source>
</evidence>
<feature type="domain" description="DUF6299" evidence="2">
    <location>
        <begin position="45"/>
        <end position="155"/>
    </location>
</feature>
<dbReference type="RefSeq" id="WP_164428961.1">
    <property type="nucleotide sequence ID" value="NZ_JAAIKT010000022.1"/>
</dbReference>
<organism evidence="3 4">
    <name type="scientific">Streptomyces rhizosphaericus</name>
    <dbReference type="NCBI Taxonomy" id="114699"/>
    <lineage>
        <taxon>Bacteria</taxon>
        <taxon>Bacillati</taxon>
        <taxon>Actinomycetota</taxon>
        <taxon>Actinomycetes</taxon>
        <taxon>Kitasatosporales</taxon>
        <taxon>Streptomycetaceae</taxon>
        <taxon>Streptomyces</taxon>
        <taxon>Streptomyces violaceusniger group</taxon>
    </lineage>
</organism>
<gene>
    <name evidence="3" type="ORF">G4H13_19350</name>
</gene>
<accession>A0A6G4AI74</accession>